<proteinExistence type="predicted"/>
<reference evidence="2 3" key="1">
    <citation type="journal article" date="2017" name="Gigascience">
        <title>Genome sequence of the small brown planthopper, Laodelphax striatellus.</title>
        <authorList>
            <person name="Zhu J."/>
            <person name="Jiang F."/>
            <person name="Wang X."/>
            <person name="Yang P."/>
            <person name="Bao Y."/>
            <person name="Zhao W."/>
            <person name="Wang W."/>
            <person name="Lu H."/>
            <person name="Wang Q."/>
            <person name="Cui N."/>
            <person name="Li J."/>
            <person name="Chen X."/>
            <person name="Luo L."/>
            <person name="Yu J."/>
            <person name="Kang L."/>
            <person name="Cui F."/>
        </authorList>
    </citation>
    <scope>NUCLEOTIDE SEQUENCE [LARGE SCALE GENOMIC DNA]</scope>
    <source>
        <strain evidence="2">Lst14</strain>
    </source>
</reference>
<evidence type="ECO:0000313" key="3">
    <source>
        <dbReference type="Proteomes" id="UP000291343"/>
    </source>
</evidence>
<evidence type="ECO:0000313" key="2">
    <source>
        <dbReference type="EMBL" id="RZF42941.1"/>
    </source>
</evidence>
<accession>A0A482XCC9</accession>
<feature type="region of interest" description="Disordered" evidence="1">
    <location>
        <begin position="1"/>
        <end position="25"/>
    </location>
</feature>
<evidence type="ECO:0000256" key="1">
    <source>
        <dbReference type="SAM" id="MobiDB-lite"/>
    </source>
</evidence>
<name>A0A482XCC9_LAOST</name>
<dbReference type="EMBL" id="QKKF02013687">
    <property type="protein sequence ID" value="RZF42941.1"/>
    <property type="molecule type" value="Genomic_DNA"/>
</dbReference>
<organism evidence="2 3">
    <name type="scientific">Laodelphax striatellus</name>
    <name type="common">Small brown planthopper</name>
    <name type="synonym">Delphax striatella</name>
    <dbReference type="NCBI Taxonomy" id="195883"/>
    <lineage>
        <taxon>Eukaryota</taxon>
        <taxon>Metazoa</taxon>
        <taxon>Ecdysozoa</taxon>
        <taxon>Arthropoda</taxon>
        <taxon>Hexapoda</taxon>
        <taxon>Insecta</taxon>
        <taxon>Pterygota</taxon>
        <taxon>Neoptera</taxon>
        <taxon>Paraneoptera</taxon>
        <taxon>Hemiptera</taxon>
        <taxon>Auchenorrhyncha</taxon>
        <taxon>Fulgoroidea</taxon>
        <taxon>Delphacidae</taxon>
        <taxon>Criomorphinae</taxon>
        <taxon>Laodelphax</taxon>
    </lineage>
</organism>
<keyword evidence="3" id="KW-1185">Reference proteome</keyword>
<dbReference type="InParanoid" id="A0A482XCC9"/>
<dbReference type="AlphaFoldDB" id="A0A482XCC9"/>
<gene>
    <name evidence="2" type="ORF">LSTR_LSTR004243</name>
</gene>
<comment type="caution">
    <text evidence="2">The sequence shown here is derived from an EMBL/GenBank/DDBJ whole genome shotgun (WGS) entry which is preliminary data.</text>
</comment>
<protein>
    <submittedName>
        <fullName evidence="2">Uncharacterized protein</fullName>
    </submittedName>
</protein>
<dbReference type="Proteomes" id="UP000291343">
    <property type="component" value="Unassembled WGS sequence"/>
</dbReference>
<sequence>MLTTQHTHKEEERHTYKTRATTMKSRARACVSRGGWEGRLDFGAGQDRITPTYQVVVDASKKGGATRKKEGRISREENCRSRCVETAVKTRRTEPRGEVTRQPPSPHPPSCACVITPTTSHCPSHRDDTSTKKSTLPPLAARRRLVFEIGAFDPPALCGKKQSATAC</sequence>
<feature type="region of interest" description="Disordered" evidence="1">
    <location>
        <begin position="87"/>
        <end position="110"/>
    </location>
</feature>